<dbReference type="SUPFAM" id="SSF54373">
    <property type="entry name" value="FAD-linked reductases, C-terminal domain"/>
    <property type="match status" value="1"/>
</dbReference>
<keyword evidence="18" id="KW-1267">Proteomics identification</keyword>
<dbReference type="PANTHER" id="PTHR11530">
    <property type="entry name" value="D-AMINO ACID OXIDASE"/>
    <property type="match status" value="1"/>
</dbReference>
<dbReference type="GO" id="GO:0071949">
    <property type="term" value="F:FAD binding"/>
    <property type="evidence" value="ECO:0007669"/>
    <property type="project" value="InterPro"/>
</dbReference>
<feature type="binding site" evidence="13">
    <location>
        <position position="278"/>
    </location>
    <ligand>
        <name>D-dopa</name>
        <dbReference type="ChEBI" id="CHEBI:149689"/>
    </ligand>
</feature>
<evidence type="ECO:0000256" key="1">
    <source>
        <dbReference type="ARBA" id="ARBA00001974"/>
    </source>
</evidence>
<keyword evidence="4" id="KW-0285">Flavoprotein</keyword>
<keyword evidence="5 13" id="KW-0274">FAD</keyword>
<feature type="chain" id="PRO_5019849538" description="D-aspartate oxidase" evidence="14">
    <location>
        <begin position="26"/>
        <end position="338"/>
    </location>
</feature>
<reference evidence="16 17" key="1">
    <citation type="submission" date="2018-03" db="EMBL/GenBank/DDBJ databases">
        <title>Draft genome sequence of Rohu Carp (Labeo rohita).</title>
        <authorList>
            <person name="Das P."/>
            <person name="Kushwaha B."/>
            <person name="Joshi C.G."/>
            <person name="Kumar D."/>
            <person name="Nagpure N.S."/>
            <person name="Sahoo L."/>
            <person name="Das S.P."/>
            <person name="Bit A."/>
            <person name="Patnaik S."/>
            <person name="Meher P.K."/>
            <person name="Jayasankar P."/>
            <person name="Koringa P.G."/>
            <person name="Patel N.V."/>
            <person name="Hinsu A.T."/>
            <person name="Kumar R."/>
            <person name="Pandey M."/>
            <person name="Agarwal S."/>
            <person name="Srivastava S."/>
            <person name="Singh M."/>
            <person name="Iquebal M.A."/>
            <person name="Jaiswal S."/>
            <person name="Angadi U.B."/>
            <person name="Kumar N."/>
            <person name="Raza M."/>
            <person name="Shah T.M."/>
            <person name="Rai A."/>
            <person name="Jena J.K."/>
        </authorList>
    </citation>
    <scope>NUCLEOTIDE SEQUENCE [LARGE SCALE GENOMIC DNA]</scope>
    <source>
        <strain evidence="16">DASCIFA01</strain>
        <tissue evidence="16">Testis</tissue>
    </source>
</reference>
<comment type="catalytic activity">
    <reaction evidence="12">
        <text>D-glutamate + O2 + H2O = 2-oxoglutarate + H2O2 + NH4(+)</text>
        <dbReference type="Rhea" id="RHEA:10028"/>
        <dbReference type="ChEBI" id="CHEBI:15377"/>
        <dbReference type="ChEBI" id="CHEBI:15379"/>
        <dbReference type="ChEBI" id="CHEBI:16240"/>
        <dbReference type="ChEBI" id="CHEBI:16810"/>
        <dbReference type="ChEBI" id="CHEBI:28938"/>
        <dbReference type="ChEBI" id="CHEBI:29986"/>
    </reaction>
    <physiologicalReaction direction="left-to-right" evidence="12">
        <dbReference type="Rhea" id="RHEA:10029"/>
    </physiologicalReaction>
</comment>
<comment type="similarity">
    <text evidence="3">Belongs to the DAMOX/DASOX family.</text>
</comment>
<comment type="caution">
    <text evidence="16">The sequence shown here is derived from an EMBL/GenBank/DDBJ whole genome shotgun (WGS) entry which is preliminary data.</text>
</comment>
<dbReference type="Gene3D" id="3.30.9.10">
    <property type="entry name" value="D-Amino Acid Oxidase, subunit A, domain 2"/>
    <property type="match status" value="1"/>
</dbReference>
<feature type="domain" description="FAD dependent oxidoreductase" evidence="15">
    <location>
        <begin position="6"/>
        <end position="320"/>
    </location>
</feature>
<dbReference type="Proteomes" id="UP000290572">
    <property type="component" value="Unassembled WGS sequence"/>
</dbReference>
<dbReference type="InterPro" id="IPR023209">
    <property type="entry name" value="DAO"/>
</dbReference>
<proteinExistence type="evidence at protein level"/>
<evidence type="ECO:0000256" key="8">
    <source>
        <dbReference type="ARBA" id="ARBA00044520"/>
    </source>
</evidence>
<evidence type="ECO:0000256" key="3">
    <source>
        <dbReference type="ARBA" id="ARBA00006730"/>
    </source>
</evidence>
<evidence type="ECO:0000256" key="4">
    <source>
        <dbReference type="ARBA" id="ARBA00022630"/>
    </source>
</evidence>
<evidence type="ECO:0000256" key="6">
    <source>
        <dbReference type="ARBA" id="ARBA00023002"/>
    </source>
</evidence>
<dbReference type="EMBL" id="QBIY01011237">
    <property type="protein sequence ID" value="RXN33829.1"/>
    <property type="molecule type" value="Genomic_DNA"/>
</dbReference>
<evidence type="ECO:0000256" key="9">
    <source>
        <dbReference type="ARBA" id="ARBA00044541"/>
    </source>
</evidence>
<dbReference type="AlphaFoldDB" id="A0A498NQ53"/>
<evidence type="ECO:0000256" key="10">
    <source>
        <dbReference type="ARBA" id="ARBA00046214"/>
    </source>
</evidence>
<organism evidence="16 17">
    <name type="scientific">Labeo rohita</name>
    <name type="common">Indian major carp</name>
    <name type="synonym">Cyprinus rohita</name>
    <dbReference type="NCBI Taxonomy" id="84645"/>
    <lineage>
        <taxon>Eukaryota</taxon>
        <taxon>Metazoa</taxon>
        <taxon>Chordata</taxon>
        <taxon>Craniata</taxon>
        <taxon>Vertebrata</taxon>
        <taxon>Euteleostomi</taxon>
        <taxon>Actinopterygii</taxon>
        <taxon>Neopterygii</taxon>
        <taxon>Teleostei</taxon>
        <taxon>Ostariophysi</taxon>
        <taxon>Cypriniformes</taxon>
        <taxon>Cyprinidae</taxon>
        <taxon>Labeoninae</taxon>
        <taxon>Labeonini</taxon>
        <taxon>Labeo</taxon>
    </lineage>
</organism>
<dbReference type="InterPro" id="IPR006181">
    <property type="entry name" value="D-amino_acid_oxidase_CS"/>
</dbReference>
<dbReference type="PANTHER" id="PTHR11530:SF11">
    <property type="entry name" value="D-ASPARTATE OXIDASE"/>
    <property type="match status" value="1"/>
</dbReference>
<dbReference type="PROSITE" id="PS00677">
    <property type="entry name" value="DAO"/>
    <property type="match status" value="1"/>
</dbReference>
<evidence type="ECO:0000259" key="15">
    <source>
        <dbReference type="Pfam" id="PF01266"/>
    </source>
</evidence>
<protein>
    <recommendedName>
        <fullName evidence="9">D-aspartate oxidase</fullName>
        <ecNumber evidence="8">1.4.3.1</ecNumber>
    </recommendedName>
</protein>
<evidence type="ECO:0007829" key="18">
    <source>
        <dbReference type="PeptideAtlas" id="A0A498NQ53"/>
    </source>
</evidence>
<accession>A0A498NQ53</accession>
<dbReference type="GO" id="GO:0005782">
    <property type="term" value="C:peroxisomal matrix"/>
    <property type="evidence" value="ECO:0007669"/>
    <property type="project" value="UniProtKB-SubCell"/>
</dbReference>
<keyword evidence="17" id="KW-1185">Reference proteome</keyword>
<comment type="function">
    <text evidence="10">Selectively catalyzes the oxidative deamination of acidic amino acids. Suppresses the level of D-aspartate in the brain, an amino acid that can act as an agonist for glutamate receptors. Protects the organism from the toxicity of D-amino acids. May also function in the intestine.</text>
</comment>
<gene>
    <name evidence="16" type="ORF">ROHU_015268</name>
</gene>
<evidence type="ECO:0000313" key="17">
    <source>
        <dbReference type="Proteomes" id="UP000290572"/>
    </source>
</evidence>
<comment type="catalytic activity">
    <reaction evidence="11">
        <text>D-aspartate + O2 + H2O = oxaloacetate + H2O2 + NH4(+)</text>
        <dbReference type="Rhea" id="RHEA:12512"/>
        <dbReference type="ChEBI" id="CHEBI:15377"/>
        <dbReference type="ChEBI" id="CHEBI:15379"/>
        <dbReference type="ChEBI" id="CHEBI:16240"/>
        <dbReference type="ChEBI" id="CHEBI:16452"/>
        <dbReference type="ChEBI" id="CHEBI:28938"/>
        <dbReference type="ChEBI" id="CHEBI:29990"/>
        <dbReference type="EC" id="1.4.3.1"/>
    </reaction>
    <physiologicalReaction direction="left-to-right" evidence="11">
        <dbReference type="Rhea" id="RHEA:12513"/>
    </physiologicalReaction>
</comment>
<dbReference type="Gene3D" id="3.40.50.720">
    <property type="entry name" value="NAD(P)-binding Rossmann-like Domain"/>
    <property type="match status" value="1"/>
</dbReference>
<feature type="binding site" evidence="13">
    <location>
        <position position="223"/>
    </location>
    <ligand>
        <name>D-dopa</name>
        <dbReference type="ChEBI" id="CHEBI:149689"/>
    </ligand>
</feature>
<evidence type="ECO:0000256" key="2">
    <source>
        <dbReference type="ARBA" id="ARBA00004253"/>
    </source>
</evidence>
<comment type="subcellular location">
    <subcellularLocation>
        <location evidence="2">Peroxisome matrix</location>
    </subcellularLocation>
</comment>
<name>A0A498NQ53_LABRO</name>
<dbReference type="EC" id="1.4.3.1" evidence="8"/>
<evidence type="ECO:0000256" key="7">
    <source>
        <dbReference type="ARBA" id="ARBA00023140"/>
    </source>
</evidence>
<dbReference type="STRING" id="84645.A0A498NQ53"/>
<dbReference type="PIRSF" id="PIRSF000189">
    <property type="entry name" value="D-aa_oxidase"/>
    <property type="match status" value="1"/>
</dbReference>
<comment type="cofactor">
    <cofactor evidence="1 13">
        <name>FAD</name>
        <dbReference type="ChEBI" id="CHEBI:57692"/>
    </cofactor>
</comment>
<evidence type="ECO:0000256" key="5">
    <source>
        <dbReference type="ARBA" id="ARBA00022827"/>
    </source>
</evidence>
<evidence type="ECO:0000256" key="13">
    <source>
        <dbReference type="PIRSR" id="PIRSR000189-1"/>
    </source>
</evidence>
<dbReference type="GO" id="GO:0008445">
    <property type="term" value="F:D-aspartate oxidase activity"/>
    <property type="evidence" value="ECO:0007669"/>
    <property type="project" value="UniProtKB-EC"/>
</dbReference>
<dbReference type="GO" id="GO:0019478">
    <property type="term" value="P:D-amino acid catabolic process"/>
    <property type="evidence" value="ECO:0007669"/>
    <property type="project" value="TreeGrafter"/>
</dbReference>
<dbReference type="SUPFAM" id="SSF51971">
    <property type="entry name" value="Nucleotide-binding domain"/>
    <property type="match status" value="1"/>
</dbReference>
<dbReference type="InterPro" id="IPR006076">
    <property type="entry name" value="FAD-dep_OxRdtase"/>
</dbReference>
<evidence type="ECO:0000313" key="16">
    <source>
        <dbReference type="EMBL" id="RXN33829.1"/>
    </source>
</evidence>
<dbReference type="Pfam" id="PF01266">
    <property type="entry name" value="DAO"/>
    <property type="match status" value="1"/>
</dbReference>
<feature type="signal peptide" evidence="14">
    <location>
        <begin position="1"/>
        <end position="25"/>
    </location>
</feature>
<keyword evidence="6" id="KW-0560">Oxidoreductase</keyword>
<keyword evidence="14" id="KW-0732">Signal</keyword>
<evidence type="ECO:0000256" key="12">
    <source>
        <dbReference type="ARBA" id="ARBA00049882"/>
    </source>
</evidence>
<evidence type="ECO:0000256" key="14">
    <source>
        <dbReference type="SAM" id="SignalP"/>
    </source>
</evidence>
<dbReference type="GO" id="GO:0006533">
    <property type="term" value="P:L-aspartate catabolic process"/>
    <property type="evidence" value="ECO:0007669"/>
    <property type="project" value="TreeGrafter"/>
</dbReference>
<sequence length="338" mass="38193">MKRVKAVVVGAGVVGLSTAVRVAEALPYCSVTVIAEKFSPDTTGDGAAGILLAKEFPDIPIERQRRWFKETFDHLLAIADSPQAADAGVYLSSGYHVFKEIPCEKKPYWSDFVFGFRYMTDHEMKRFPNHKFGQAFTTLKCECLSYLPWLEKRFRAVGGQIIYEKVTDLHKLAQNYDAILNCSGLGSRFLVKDEEVYPVRGQMLKISAPWLKNFVRDGDGLTYIYPGIRYVNIGGTRQADDWRMEVDKEDSKGILERCCQLEPSLRASQVMGEWVGLRPTRANPRVEREYLYVQGRQVPLVHNYGHGSCGVTLSWGTALDTLDLLRQSLSEKPPQARL</sequence>
<keyword evidence="7" id="KW-0576">Peroxisome</keyword>
<evidence type="ECO:0000256" key="11">
    <source>
        <dbReference type="ARBA" id="ARBA00047522"/>
    </source>
</evidence>
<feature type="binding site" evidence="13">
    <location>
        <position position="166"/>
    </location>
    <ligand>
        <name>FAD</name>
        <dbReference type="ChEBI" id="CHEBI:57692"/>
    </ligand>
</feature>